<keyword evidence="5" id="KW-1185">Reference proteome</keyword>
<dbReference type="PROSITE" id="PS50222">
    <property type="entry name" value="EF_HAND_2"/>
    <property type="match status" value="1"/>
</dbReference>
<name>A0ABN9VRY3_9DINO</name>
<dbReference type="CDD" id="cd00051">
    <property type="entry name" value="EFh"/>
    <property type="match status" value="1"/>
</dbReference>
<reference evidence="4" key="1">
    <citation type="submission" date="2023-10" db="EMBL/GenBank/DDBJ databases">
        <authorList>
            <person name="Chen Y."/>
            <person name="Shah S."/>
            <person name="Dougan E. K."/>
            <person name="Thang M."/>
            <person name="Chan C."/>
        </authorList>
    </citation>
    <scope>NUCLEOTIDE SEQUENCE [LARGE SCALE GENOMIC DNA]</scope>
</reference>
<dbReference type="InterPro" id="IPR018247">
    <property type="entry name" value="EF_Hand_1_Ca_BS"/>
</dbReference>
<feature type="domain" description="EF-hand" evidence="3">
    <location>
        <begin position="237"/>
        <end position="272"/>
    </location>
</feature>
<feature type="chain" id="PRO_5046060902" description="EF-hand domain-containing protein" evidence="2">
    <location>
        <begin position="32"/>
        <end position="322"/>
    </location>
</feature>
<evidence type="ECO:0000313" key="5">
    <source>
        <dbReference type="Proteomes" id="UP001189429"/>
    </source>
</evidence>
<keyword evidence="2" id="KW-0732">Signal</keyword>
<organism evidence="4 5">
    <name type="scientific">Prorocentrum cordatum</name>
    <dbReference type="NCBI Taxonomy" id="2364126"/>
    <lineage>
        <taxon>Eukaryota</taxon>
        <taxon>Sar</taxon>
        <taxon>Alveolata</taxon>
        <taxon>Dinophyceae</taxon>
        <taxon>Prorocentrales</taxon>
        <taxon>Prorocentraceae</taxon>
        <taxon>Prorocentrum</taxon>
    </lineage>
</organism>
<comment type="caution">
    <text evidence="4">The sequence shown here is derived from an EMBL/GenBank/DDBJ whole genome shotgun (WGS) entry which is preliminary data.</text>
</comment>
<proteinExistence type="predicted"/>
<dbReference type="InterPro" id="IPR002048">
    <property type="entry name" value="EF_hand_dom"/>
</dbReference>
<dbReference type="SMART" id="SM00054">
    <property type="entry name" value="EFh"/>
    <property type="match status" value="2"/>
</dbReference>
<evidence type="ECO:0000256" key="1">
    <source>
        <dbReference type="ARBA" id="ARBA00022837"/>
    </source>
</evidence>
<keyword evidence="1" id="KW-0106">Calcium</keyword>
<evidence type="ECO:0000256" key="2">
    <source>
        <dbReference type="SAM" id="SignalP"/>
    </source>
</evidence>
<dbReference type="EMBL" id="CAUYUJ010017607">
    <property type="protein sequence ID" value="CAK0876236.1"/>
    <property type="molecule type" value="Genomic_DNA"/>
</dbReference>
<accession>A0ABN9VRY3</accession>
<dbReference type="SUPFAM" id="SSF47473">
    <property type="entry name" value="EF-hand"/>
    <property type="match status" value="1"/>
</dbReference>
<gene>
    <name evidence="4" type="ORF">PCOR1329_LOCUS60671</name>
</gene>
<evidence type="ECO:0000313" key="4">
    <source>
        <dbReference type="EMBL" id="CAK0876236.1"/>
    </source>
</evidence>
<dbReference type="InterPro" id="IPR011992">
    <property type="entry name" value="EF-hand-dom_pair"/>
</dbReference>
<dbReference type="Gene3D" id="1.10.238.10">
    <property type="entry name" value="EF-hand"/>
    <property type="match status" value="1"/>
</dbReference>
<sequence>MMHSIRTQVTPLLLALLLCAPPSLKPHGALAAELSPAAAPGAAPQPLLRRLPSIPTASVAAISKGGLRRGRPPDPCRAAQLTAFRRGGSCGAGEAGASHNSAWCGDNLSALRCRESVEVPAAVCPSGRARLQSVVGDGTAAGQAEVGGCSYLFFSRYECDGGDSIAEAAMREAGPTFQDLDCVERDGVVTEDEAATWSVKNGVPYGEIRNIFDMFDEDGSRTLSEQEFERGQPLAGRVLAGLGAAFESVDRDGSGSVSRHEWLAYCSGWMTPRPPPQSCARLFDDALASGGGPGGELGRDGFEACGRMAAALQEGARAVPAA</sequence>
<dbReference type="Proteomes" id="UP001189429">
    <property type="component" value="Unassembled WGS sequence"/>
</dbReference>
<protein>
    <recommendedName>
        <fullName evidence="3">EF-hand domain-containing protein</fullName>
    </recommendedName>
</protein>
<dbReference type="PROSITE" id="PS00018">
    <property type="entry name" value="EF_HAND_1"/>
    <property type="match status" value="1"/>
</dbReference>
<feature type="signal peptide" evidence="2">
    <location>
        <begin position="1"/>
        <end position="31"/>
    </location>
</feature>
<evidence type="ECO:0000259" key="3">
    <source>
        <dbReference type="PROSITE" id="PS50222"/>
    </source>
</evidence>